<dbReference type="Pfam" id="PF00005">
    <property type="entry name" value="ABC_tran"/>
    <property type="match status" value="1"/>
</dbReference>
<reference evidence="8 9" key="1">
    <citation type="submission" date="2020-02" db="EMBL/GenBank/DDBJ databases">
        <authorList>
            <person name="Kim M.K."/>
        </authorList>
    </citation>
    <scope>NUCLEOTIDE SEQUENCE [LARGE SCALE GENOMIC DNA]</scope>
    <source>
        <strain evidence="8 9">17J57-3</strain>
    </source>
</reference>
<evidence type="ECO:0000256" key="6">
    <source>
        <dbReference type="ARBA" id="ARBA00022970"/>
    </source>
</evidence>
<evidence type="ECO:0000256" key="5">
    <source>
        <dbReference type="ARBA" id="ARBA00022840"/>
    </source>
</evidence>
<organism evidence="8 9">
    <name type="scientific">Noviherbaspirillum galbum</name>
    <dbReference type="NCBI Taxonomy" id="2709383"/>
    <lineage>
        <taxon>Bacteria</taxon>
        <taxon>Pseudomonadati</taxon>
        <taxon>Pseudomonadota</taxon>
        <taxon>Betaproteobacteria</taxon>
        <taxon>Burkholderiales</taxon>
        <taxon>Oxalobacteraceae</taxon>
        <taxon>Noviherbaspirillum</taxon>
    </lineage>
</organism>
<dbReference type="Proteomes" id="UP000482155">
    <property type="component" value="Unassembled WGS sequence"/>
</dbReference>
<keyword evidence="6" id="KW-0029">Amino-acid transport</keyword>
<dbReference type="InterPro" id="IPR027417">
    <property type="entry name" value="P-loop_NTPase"/>
</dbReference>
<evidence type="ECO:0000313" key="9">
    <source>
        <dbReference type="Proteomes" id="UP000482155"/>
    </source>
</evidence>
<comment type="caution">
    <text evidence="8">The sequence shown here is derived from an EMBL/GenBank/DDBJ whole genome shotgun (WGS) entry which is preliminary data.</text>
</comment>
<keyword evidence="5 8" id="KW-0067">ATP-binding</keyword>
<feature type="domain" description="ABC transporter" evidence="7">
    <location>
        <begin position="8"/>
        <end position="237"/>
    </location>
</feature>
<evidence type="ECO:0000256" key="1">
    <source>
        <dbReference type="ARBA" id="ARBA00005417"/>
    </source>
</evidence>
<gene>
    <name evidence="8" type="ORF">G3574_26800</name>
</gene>
<dbReference type="GO" id="GO:0015807">
    <property type="term" value="P:L-amino acid transport"/>
    <property type="evidence" value="ECO:0007669"/>
    <property type="project" value="TreeGrafter"/>
</dbReference>
<dbReference type="InterPro" id="IPR017871">
    <property type="entry name" value="ABC_transporter-like_CS"/>
</dbReference>
<keyword evidence="3" id="KW-1003">Cell membrane</keyword>
<proteinExistence type="inferred from homology"/>
<name>A0A6B3SVN5_9BURK</name>
<keyword evidence="3" id="KW-0472">Membrane</keyword>
<sequence length="240" mass="25791">MAKPIFKLRFEGVTAGYGNLPVVERLSFTVREGERLGLIGRNGAGKTTTLATAMGLADLIDGRIYLGEADISRASTFARARAGLGYVPQSRDIFPSLTVEENLLAGLQGRSAGEALAQVYKLFPRLKERRNNGGTKLSGGEQQMLSVARALVGKPRILLLDEPLEGLAPMVRDELMDAIVRMSEQFGVGCVLVEQHVDVVMKFSSSVIVLERGVAAFSGPTAKLSEDAALLNRTIGLEKC</sequence>
<accession>A0A6B3SVN5</accession>
<keyword evidence="2" id="KW-0813">Transport</keyword>
<dbReference type="GO" id="GO:0005524">
    <property type="term" value="F:ATP binding"/>
    <property type="evidence" value="ECO:0007669"/>
    <property type="project" value="UniProtKB-KW"/>
</dbReference>
<dbReference type="SUPFAM" id="SSF52540">
    <property type="entry name" value="P-loop containing nucleoside triphosphate hydrolases"/>
    <property type="match status" value="1"/>
</dbReference>
<dbReference type="PANTHER" id="PTHR43820">
    <property type="entry name" value="HIGH-AFFINITY BRANCHED-CHAIN AMINO ACID TRANSPORT ATP-BINDING PROTEIN LIVF"/>
    <property type="match status" value="1"/>
</dbReference>
<evidence type="ECO:0000313" key="8">
    <source>
        <dbReference type="EMBL" id="NEX64704.1"/>
    </source>
</evidence>
<keyword evidence="4" id="KW-0547">Nucleotide-binding</keyword>
<dbReference type="RefSeq" id="WP_163968638.1">
    <property type="nucleotide sequence ID" value="NZ_JAAIVB010000085.1"/>
</dbReference>
<keyword evidence="9" id="KW-1185">Reference proteome</keyword>
<evidence type="ECO:0000256" key="4">
    <source>
        <dbReference type="ARBA" id="ARBA00022741"/>
    </source>
</evidence>
<evidence type="ECO:0000256" key="3">
    <source>
        <dbReference type="ARBA" id="ARBA00022475"/>
    </source>
</evidence>
<dbReference type="PROSITE" id="PS00211">
    <property type="entry name" value="ABC_TRANSPORTER_1"/>
    <property type="match status" value="1"/>
</dbReference>
<dbReference type="GO" id="GO:0015658">
    <property type="term" value="F:branched-chain amino acid transmembrane transporter activity"/>
    <property type="evidence" value="ECO:0007669"/>
    <property type="project" value="TreeGrafter"/>
</dbReference>
<dbReference type="AlphaFoldDB" id="A0A6B3SVN5"/>
<comment type="similarity">
    <text evidence="1">Belongs to the ABC transporter superfamily.</text>
</comment>
<dbReference type="EMBL" id="JAAIVB010000085">
    <property type="protein sequence ID" value="NEX64704.1"/>
    <property type="molecule type" value="Genomic_DNA"/>
</dbReference>
<dbReference type="GO" id="GO:0016887">
    <property type="term" value="F:ATP hydrolysis activity"/>
    <property type="evidence" value="ECO:0007669"/>
    <property type="project" value="InterPro"/>
</dbReference>
<dbReference type="SMART" id="SM00382">
    <property type="entry name" value="AAA"/>
    <property type="match status" value="1"/>
</dbReference>
<dbReference type="InterPro" id="IPR003593">
    <property type="entry name" value="AAA+_ATPase"/>
</dbReference>
<dbReference type="InterPro" id="IPR052156">
    <property type="entry name" value="BCAA_Transport_ATP-bd_LivF"/>
</dbReference>
<dbReference type="CDD" id="cd03224">
    <property type="entry name" value="ABC_TM1139_LivF_branched"/>
    <property type="match status" value="1"/>
</dbReference>
<dbReference type="Gene3D" id="3.40.50.300">
    <property type="entry name" value="P-loop containing nucleotide triphosphate hydrolases"/>
    <property type="match status" value="1"/>
</dbReference>
<protein>
    <submittedName>
        <fullName evidence="8">ABC transporter ATP-binding protein</fullName>
    </submittedName>
</protein>
<dbReference type="PROSITE" id="PS50893">
    <property type="entry name" value="ABC_TRANSPORTER_2"/>
    <property type="match status" value="1"/>
</dbReference>
<dbReference type="PANTHER" id="PTHR43820:SF2">
    <property type="entry name" value="ABC TRANSPORTER ATP-BINDING PROTEIN"/>
    <property type="match status" value="1"/>
</dbReference>
<evidence type="ECO:0000259" key="7">
    <source>
        <dbReference type="PROSITE" id="PS50893"/>
    </source>
</evidence>
<dbReference type="InterPro" id="IPR003439">
    <property type="entry name" value="ABC_transporter-like_ATP-bd"/>
</dbReference>
<evidence type="ECO:0000256" key="2">
    <source>
        <dbReference type="ARBA" id="ARBA00022448"/>
    </source>
</evidence>